<accession>Q207P1</accession>
<keyword evidence="1" id="KW-0695">RNA-directed DNA polymerase</keyword>
<feature type="non-terminal residue" evidence="1">
    <location>
        <position position="184"/>
    </location>
</feature>
<evidence type="ECO:0000313" key="1">
    <source>
        <dbReference type="EMBL" id="ABD65529.1"/>
    </source>
</evidence>
<dbReference type="AlphaFoldDB" id="Q207P1"/>
<dbReference type="GO" id="GO:0003964">
    <property type="term" value="F:RNA-directed DNA polymerase activity"/>
    <property type="evidence" value="ECO:0007669"/>
    <property type="project" value="UniProtKB-KW"/>
</dbReference>
<organism evidence="1">
    <name type="scientific">Ictalurus punctatus</name>
    <name type="common">Channel catfish</name>
    <name type="synonym">Silurus punctatus</name>
    <dbReference type="NCBI Taxonomy" id="7998"/>
    <lineage>
        <taxon>Eukaryota</taxon>
        <taxon>Metazoa</taxon>
        <taxon>Chordata</taxon>
        <taxon>Craniata</taxon>
        <taxon>Vertebrata</taxon>
        <taxon>Euteleostomi</taxon>
        <taxon>Actinopterygii</taxon>
        <taxon>Neopterygii</taxon>
        <taxon>Teleostei</taxon>
        <taxon>Ostariophysi</taxon>
        <taxon>Siluriformes</taxon>
        <taxon>Ictaluridae</taxon>
        <taxon>Ictalurus</taxon>
    </lineage>
</organism>
<feature type="non-terminal residue" evidence="1">
    <location>
        <position position="1"/>
    </location>
</feature>
<dbReference type="EMBL" id="DQ407857">
    <property type="protein sequence ID" value="ABD65529.1"/>
    <property type="molecule type" value="mRNA"/>
</dbReference>
<keyword evidence="1" id="KW-0808">Transferase</keyword>
<protein>
    <submittedName>
        <fullName evidence="1">Reverse transcriptase-like</fullName>
    </submittedName>
</protein>
<sequence length="184" mass="20301">DFERVVKSPRSSDLSDIISKKCHHSKVLFFFSLYHYVSSSSCCPYLHLRLQWTREQVFKFSTGKIAGIRSQIVAVSNDPVTFSAPLNLLSRLKHTIAHVKLTGSSCDVIPSALFGGGGLDWLSIVSSSLSIGIVPSGFKHAIIQPLLKKANLDSSDTNNFRPISKVSFISKISEKTCTTKGFFF</sequence>
<reference evidence="1" key="1">
    <citation type="submission" date="2006-02" db="EMBL/GenBank/DDBJ databases">
        <title>Channel catfish gene expression after Edwardsiella ictaluri infection.</title>
        <authorList>
            <person name="Yeh H.-Y."/>
            <person name="Klesius P.H."/>
        </authorList>
    </citation>
    <scope>NUCLEOTIDE SEQUENCE</scope>
</reference>
<keyword evidence="1" id="KW-0548">Nucleotidyltransferase</keyword>
<proteinExistence type="evidence at transcript level"/>
<name>Q207P1_ICTPU</name>